<reference evidence="1" key="1">
    <citation type="submission" date="2018-02" db="EMBL/GenBank/DDBJ databases">
        <title>Rhizophora mucronata_Transcriptome.</title>
        <authorList>
            <person name="Meera S.P."/>
            <person name="Sreeshan A."/>
            <person name="Augustine A."/>
        </authorList>
    </citation>
    <scope>NUCLEOTIDE SEQUENCE</scope>
    <source>
        <tissue evidence="1">Leaf</tissue>
    </source>
</reference>
<sequence>MGLLGILDSKGRERSGIHSPVIDKKCPVEQCFVLKEKTLIDCVCMCMKHRLHA</sequence>
<accession>A0A2P2PUH4</accession>
<proteinExistence type="predicted"/>
<protein>
    <submittedName>
        <fullName evidence="1">Uncharacterized protein</fullName>
    </submittedName>
</protein>
<evidence type="ECO:0000313" key="1">
    <source>
        <dbReference type="EMBL" id="MBX58406.1"/>
    </source>
</evidence>
<dbReference type="AlphaFoldDB" id="A0A2P2PUH4"/>
<name>A0A2P2PUH4_RHIMU</name>
<dbReference type="EMBL" id="GGEC01077922">
    <property type="protein sequence ID" value="MBX58406.1"/>
    <property type="molecule type" value="Transcribed_RNA"/>
</dbReference>
<organism evidence="1">
    <name type="scientific">Rhizophora mucronata</name>
    <name type="common">Asiatic mangrove</name>
    <dbReference type="NCBI Taxonomy" id="61149"/>
    <lineage>
        <taxon>Eukaryota</taxon>
        <taxon>Viridiplantae</taxon>
        <taxon>Streptophyta</taxon>
        <taxon>Embryophyta</taxon>
        <taxon>Tracheophyta</taxon>
        <taxon>Spermatophyta</taxon>
        <taxon>Magnoliopsida</taxon>
        <taxon>eudicotyledons</taxon>
        <taxon>Gunneridae</taxon>
        <taxon>Pentapetalae</taxon>
        <taxon>rosids</taxon>
        <taxon>fabids</taxon>
        <taxon>Malpighiales</taxon>
        <taxon>Rhizophoraceae</taxon>
        <taxon>Rhizophora</taxon>
    </lineage>
</organism>